<reference evidence="2 3" key="1">
    <citation type="submission" date="2018-05" db="EMBL/GenBank/DDBJ databases">
        <title>Genome sequencing and assembly of the regulated plant pathogen Lachnellula willkommii and related sister species for the development of diagnostic species identification markers.</title>
        <authorList>
            <person name="Giroux E."/>
            <person name="Bilodeau G."/>
        </authorList>
    </citation>
    <scope>NUCLEOTIDE SEQUENCE [LARGE SCALE GENOMIC DNA]</scope>
    <source>
        <strain evidence="2 3">CBS 160.35</strain>
    </source>
</reference>
<evidence type="ECO:0000256" key="1">
    <source>
        <dbReference type="SAM" id="SignalP"/>
    </source>
</evidence>
<dbReference type="PANTHER" id="PTHR28110:SF1">
    <property type="entry name" value="TRANSMEMBRANE PROTEIN"/>
    <property type="match status" value="1"/>
</dbReference>
<dbReference type="EMBL" id="QGMI01000456">
    <property type="protein sequence ID" value="TVY40395.1"/>
    <property type="molecule type" value="Genomic_DNA"/>
</dbReference>
<evidence type="ECO:0000313" key="3">
    <source>
        <dbReference type="Proteomes" id="UP000443090"/>
    </source>
</evidence>
<dbReference type="Proteomes" id="UP000443090">
    <property type="component" value="Unassembled WGS sequence"/>
</dbReference>
<organism evidence="2 3">
    <name type="scientific">Lachnellula occidentalis</name>
    <dbReference type="NCBI Taxonomy" id="215460"/>
    <lineage>
        <taxon>Eukaryota</taxon>
        <taxon>Fungi</taxon>
        <taxon>Dikarya</taxon>
        <taxon>Ascomycota</taxon>
        <taxon>Pezizomycotina</taxon>
        <taxon>Leotiomycetes</taxon>
        <taxon>Helotiales</taxon>
        <taxon>Lachnaceae</taxon>
        <taxon>Lachnellula</taxon>
    </lineage>
</organism>
<accession>A0A8H8RTP3</accession>
<dbReference type="AlphaFoldDB" id="A0A8H8RTP3"/>
<keyword evidence="1" id="KW-0732">Signal</keyword>
<comment type="caution">
    <text evidence="2">The sequence shown here is derived from an EMBL/GenBank/DDBJ whole genome shotgun (WGS) entry which is preliminary data.</text>
</comment>
<dbReference type="InterPro" id="IPR055323">
    <property type="entry name" value="C57A10.07/YOR238W"/>
</dbReference>
<dbReference type="PANTHER" id="PTHR28110">
    <property type="entry name" value="TRANSMEMBRANE PROTEIN"/>
    <property type="match status" value="1"/>
</dbReference>
<evidence type="ECO:0000313" key="2">
    <source>
        <dbReference type="EMBL" id="TVY40395.1"/>
    </source>
</evidence>
<sequence>MTSNKPLPTHLILVCCHAIYLGGPTQGTSEAEWLIAPFQATETPTFTSHITTALALLSSTPSALLIFSGSSTRAETRKSEARSYLDLCIDNGFWGYGAEDLRGRILLEEQALDSFANLVFGVLGFWRAVGEWPEMVTVV</sequence>
<feature type="non-terminal residue" evidence="2">
    <location>
        <position position="139"/>
    </location>
</feature>
<dbReference type="OrthoDB" id="4347at2759"/>
<feature type="chain" id="PRO_5034749129" evidence="1">
    <location>
        <begin position="28"/>
        <end position="139"/>
    </location>
</feature>
<feature type="signal peptide" evidence="1">
    <location>
        <begin position="1"/>
        <end position="27"/>
    </location>
</feature>
<dbReference type="GO" id="GO:0005737">
    <property type="term" value="C:cytoplasm"/>
    <property type="evidence" value="ECO:0007669"/>
    <property type="project" value="TreeGrafter"/>
</dbReference>
<keyword evidence="3" id="KW-1185">Reference proteome</keyword>
<name>A0A8H8RTP3_9HELO</name>
<gene>
    <name evidence="2" type="ORF">LOCC1_G006004</name>
</gene>
<proteinExistence type="predicted"/>
<protein>
    <submittedName>
        <fullName evidence="2">Uncharacterized protein</fullName>
    </submittedName>
</protein>